<dbReference type="CDD" id="cd06267">
    <property type="entry name" value="PBP1_LacI_sugar_binding-like"/>
    <property type="match status" value="1"/>
</dbReference>
<gene>
    <name evidence="6" type="ordered locus">RSal33209_3078</name>
</gene>
<dbReference type="InterPro" id="IPR028082">
    <property type="entry name" value="Peripla_BP_I"/>
</dbReference>
<evidence type="ECO:0000256" key="3">
    <source>
        <dbReference type="ARBA" id="ARBA00023125"/>
    </source>
</evidence>
<organism evidence="6 7">
    <name type="scientific">Renibacterium salmoninarum (strain ATCC 33209 / DSM 20767 / JCM 11484 / NBRC 15589 / NCIMB 2235)</name>
    <dbReference type="NCBI Taxonomy" id="288705"/>
    <lineage>
        <taxon>Bacteria</taxon>
        <taxon>Bacillati</taxon>
        <taxon>Actinomycetota</taxon>
        <taxon>Actinomycetes</taxon>
        <taxon>Micrococcales</taxon>
        <taxon>Micrococcaceae</taxon>
        <taxon>Renibacterium</taxon>
    </lineage>
</organism>
<dbReference type="InterPro" id="IPR010982">
    <property type="entry name" value="Lambda_DNA-bd_dom_sf"/>
</dbReference>
<dbReference type="SUPFAM" id="SSF53822">
    <property type="entry name" value="Periplasmic binding protein-like I"/>
    <property type="match status" value="1"/>
</dbReference>
<keyword evidence="7" id="KW-1185">Reference proteome</keyword>
<dbReference type="Gene3D" id="3.40.50.2300">
    <property type="match status" value="2"/>
</dbReference>
<evidence type="ECO:0000256" key="2">
    <source>
        <dbReference type="ARBA" id="ARBA00023015"/>
    </source>
</evidence>
<dbReference type="AlphaFoldDB" id="A9WUC8"/>
<dbReference type="InterPro" id="IPR000843">
    <property type="entry name" value="HTH_LacI"/>
</dbReference>
<dbReference type="PROSITE" id="PS50932">
    <property type="entry name" value="HTH_LACI_2"/>
    <property type="match status" value="1"/>
</dbReference>
<dbReference type="PANTHER" id="PTHR30146:SF148">
    <property type="entry name" value="HTH-TYPE TRANSCRIPTIONAL REPRESSOR PURR-RELATED"/>
    <property type="match status" value="1"/>
</dbReference>
<evidence type="ECO:0000313" key="6">
    <source>
        <dbReference type="EMBL" id="ABY24799.1"/>
    </source>
</evidence>
<dbReference type="STRING" id="288705.RSal33209_3078"/>
<dbReference type="CDD" id="cd01392">
    <property type="entry name" value="HTH_LacI"/>
    <property type="match status" value="1"/>
</dbReference>
<dbReference type="GO" id="GO:0000976">
    <property type="term" value="F:transcription cis-regulatory region binding"/>
    <property type="evidence" value="ECO:0007669"/>
    <property type="project" value="TreeGrafter"/>
</dbReference>
<evidence type="ECO:0000259" key="5">
    <source>
        <dbReference type="PROSITE" id="PS50932"/>
    </source>
</evidence>
<keyword evidence="3" id="KW-0238">DNA-binding</keyword>
<dbReference type="HOGENOM" id="CLU_037628_6_0_11"/>
<dbReference type="GO" id="GO:0003700">
    <property type="term" value="F:DNA-binding transcription factor activity"/>
    <property type="evidence" value="ECO:0007669"/>
    <property type="project" value="TreeGrafter"/>
</dbReference>
<name>A9WUC8_RENSM</name>
<dbReference type="KEGG" id="rsa:RSal33209_3078"/>
<protein>
    <submittedName>
        <fullName evidence="6">Transcriptional regulator, LacI family</fullName>
    </submittedName>
</protein>
<evidence type="ECO:0000313" key="7">
    <source>
        <dbReference type="Proteomes" id="UP000002007"/>
    </source>
</evidence>
<dbReference type="eggNOG" id="COG1609">
    <property type="taxonomic scope" value="Bacteria"/>
</dbReference>
<keyword evidence="4" id="KW-0804">Transcription</keyword>
<evidence type="ECO:0000256" key="1">
    <source>
        <dbReference type="ARBA" id="ARBA00022491"/>
    </source>
</evidence>
<dbReference type="Gene3D" id="1.10.260.40">
    <property type="entry name" value="lambda repressor-like DNA-binding domains"/>
    <property type="match status" value="1"/>
</dbReference>
<dbReference type="Proteomes" id="UP000002007">
    <property type="component" value="Chromosome"/>
</dbReference>
<dbReference type="SMART" id="SM00354">
    <property type="entry name" value="HTH_LACI"/>
    <property type="match status" value="1"/>
</dbReference>
<evidence type="ECO:0000256" key="4">
    <source>
        <dbReference type="ARBA" id="ARBA00023163"/>
    </source>
</evidence>
<keyword evidence="1" id="KW-0678">Repressor</keyword>
<dbReference type="Pfam" id="PF00532">
    <property type="entry name" value="Peripla_BP_1"/>
    <property type="match status" value="1"/>
</dbReference>
<keyword evidence="2" id="KW-0805">Transcription regulation</keyword>
<accession>A9WUC8</accession>
<reference evidence="7" key="1">
    <citation type="journal article" date="2008" name="J. Bacteriol.">
        <title>Genome sequence of the fish pathogen Renibacterium salmoninarum suggests reductive evolution away from an environmental Arthrobacter ancestor.</title>
        <authorList>
            <person name="Wiens G.D."/>
            <person name="Rockey D.D."/>
            <person name="Wu Z."/>
            <person name="Chang J."/>
            <person name="Levy R."/>
            <person name="Crane S."/>
            <person name="Chen D.S."/>
            <person name="Capri G.R."/>
            <person name="Burnett J.R."/>
            <person name="Sudheesh P.S."/>
            <person name="Schipma M.J."/>
            <person name="Burd H."/>
            <person name="Bhattacharyya A."/>
            <person name="Rhodes L.D."/>
            <person name="Kaul R."/>
            <person name="Strom M.S."/>
        </authorList>
    </citation>
    <scope>NUCLEOTIDE SEQUENCE [LARGE SCALE GENOMIC DNA]</scope>
    <source>
        <strain evidence="7">ATCC 33209 / DSM 20767 / JCM 11484 / NBRC 15589 / NCIMB 2235</strain>
    </source>
</reference>
<feature type="domain" description="HTH lacI-type" evidence="5">
    <location>
        <begin position="1"/>
        <end position="32"/>
    </location>
</feature>
<proteinExistence type="predicted"/>
<dbReference type="PANTHER" id="PTHR30146">
    <property type="entry name" value="LACI-RELATED TRANSCRIPTIONAL REPRESSOR"/>
    <property type="match status" value="1"/>
</dbReference>
<dbReference type="InterPro" id="IPR001761">
    <property type="entry name" value="Peripla_BP/Lac1_sug-bd_dom"/>
</dbReference>
<sequence>MPRVSPKTRERVLALASDMGYVASSAASGLATGRTRTIGVLAPYVSRWFFARAIEGVDSELHTQKYNLMLISLGGYGVSRERLFEHTMLRKQIDALVVLCLALRPSELEHLHRTEIPLIALGGPVKGFDQVCIDDYAAAQLATRHLIELGHTRIAQVLGEEEDELNFAVPKLRDRAFEDAIVAAGLALRPEWELNGDCTVAGGVHAAARLFDRPEFGDPQ</sequence>
<dbReference type="EMBL" id="CP000910">
    <property type="protein sequence ID" value="ABY24799.1"/>
    <property type="molecule type" value="Genomic_DNA"/>
</dbReference>